<dbReference type="Proteomes" id="UP000814176">
    <property type="component" value="Unassembled WGS sequence"/>
</dbReference>
<name>A0ABQ8KXL8_9APHY</name>
<evidence type="ECO:0000313" key="2">
    <source>
        <dbReference type="Proteomes" id="UP000814176"/>
    </source>
</evidence>
<organism evidence="1 2">
    <name type="scientific">Rhodofomes roseus</name>
    <dbReference type="NCBI Taxonomy" id="34475"/>
    <lineage>
        <taxon>Eukaryota</taxon>
        <taxon>Fungi</taxon>
        <taxon>Dikarya</taxon>
        <taxon>Basidiomycota</taxon>
        <taxon>Agaricomycotina</taxon>
        <taxon>Agaricomycetes</taxon>
        <taxon>Polyporales</taxon>
        <taxon>Rhodofomes</taxon>
    </lineage>
</organism>
<proteinExistence type="predicted"/>
<protein>
    <submittedName>
        <fullName evidence="1">Uncharacterized protein</fullName>
    </submittedName>
</protein>
<accession>A0ABQ8KXL8</accession>
<dbReference type="GeneID" id="72002863"/>
<gene>
    <name evidence="1" type="ORF">C8Q71DRAFT_730835</name>
</gene>
<comment type="caution">
    <text evidence="1">The sequence shown here is derived from an EMBL/GenBank/DDBJ whole genome shotgun (WGS) entry which is preliminary data.</text>
</comment>
<dbReference type="RefSeq" id="XP_047784796.1">
    <property type="nucleotide sequence ID" value="XM_047922131.1"/>
</dbReference>
<sequence length="238" mass="25691">MLARCAVARHNEGSFPSGATFVVGIDHSGFARNRIERPLCAVVGPVVRWTFERLTVVGRIEHENNGQCHRRPKTARSLAFESHAAAAQRLLSYGASSIPFLTAFASNVHGNNTYILGNQLSVRARIRVARESGEVQRGYQIRRPGSAPVGTSCSVTGLCVWGRALCNADKDSLTVIDKASAYVACTLLYLIDVALTPEEGVNNEKGRKRTVLPRLGSQSLLSRGRPAMACLRPGVGHA</sequence>
<reference evidence="1 2" key="1">
    <citation type="journal article" date="2021" name="Environ. Microbiol.">
        <title>Gene family expansions and transcriptome signatures uncover fungal adaptations to wood decay.</title>
        <authorList>
            <person name="Hage H."/>
            <person name="Miyauchi S."/>
            <person name="Viragh M."/>
            <person name="Drula E."/>
            <person name="Min B."/>
            <person name="Chaduli D."/>
            <person name="Navarro D."/>
            <person name="Favel A."/>
            <person name="Norest M."/>
            <person name="Lesage-Meessen L."/>
            <person name="Balint B."/>
            <person name="Merenyi Z."/>
            <person name="de Eugenio L."/>
            <person name="Morin E."/>
            <person name="Martinez A.T."/>
            <person name="Baldrian P."/>
            <person name="Stursova M."/>
            <person name="Martinez M.J."/>
            <person name="Novotny C."/>
            <person name="Magnuson J.K."/>
            <person name="Spatafora J.W."/>
            <person name="Maurice S."/>
            <person name="Pangilinan J."/>
            <person name="Andreopoulos W."/>
            <person name="LaButti K."/>
            <person name="Hundley H."/>
            <person name="Na H."/>
            <person name="Kuo A."/>
            <person name="Barry K."/>
            <person name="Lipzen A."/>
            <person name="Henrissat B."/>
            <person name="Riley R."/>
            <person name="Ahrendt S."/>
            <person name="Nagy L.G."/>
            <person name="Grigoriev I.V."/>
            <person name="Martin F."/>
            <person name="Rosso M.N."/>
        </authorList>
    </citation>
    <scope>NUCLEOTIDE SEQUENCE [LARGE SCALE GENOMIC DNA]</scope>
    <source>
        <strain evidence="1 2">CIRM-BRFM 1785</strain>
    </source>
</reference>
<dbReference type="EMBL" id="JADCUA010000001">
    <property type="protein sequence ID" value="KAH9843986.1"/>
    <property type="molecule type" value="Genomic_DNA"/>
</dbReference>
<keyword evidence="2" id="KW-1185">Reference proteome</keyword>
<evidence type="ECO:0000313" key="1">
    <source>
        <dbReference type="EMBL" id="KAH9843986.1"/>
    </source>
</evidence>